<organism evidence="2 3">
    <name type="scientific">Brevundimonas viscosa</name>
    <dbReference type="NCBI Taxonomy" id="871741"/>
    <lineage>
        <taxon>Bacteria</taxon>
        <taxon>Pseudomonadati</taxon>
        <taxon>Pseudomonadota</taxon>
        <taxon>Alphaproteobacteria</taxon>
        <taxon>Caulobacterales</taxon>
        <taxon>Caulobacteraceae</taxon>
        <taxon>Brevundimonas</taxon>
    </lineage>
</organism>
<reference evidence="3" key="1">
    <citation type="submission" date="2016-10" db="EMBL/GenBank/DDBJ databases">
        <authorList>
            <person name="Varghese N."/>
            <person name="Submissions S."/>
        </authorList>
    </citation>
    <scope>NUCLEOTIDE SEQUENCE [LARGE SCALE GENOMIC DNA]</scope>
    <source>
        <strain evidence="3">CGMCC 1.10683</strain>
    </source>
</reference>
<dbReference type="Proteomes" id="UP000198788">
    <property type="component" value="Unassembled WGS sequence"/>
</dbReference>
<dbReference type="AlphaFoldDB" id="A0A1I6QK06"/>
<feature type="region of interest" description="Disordered" evidence="1">
    <location>
        <begin position="48"/>
        <end position="126"/>
    </location>
</feature>
<dbReference type="EMBL" id="FOZV01000003">
    <property type="protein sequence ID" value="SFS52801.1"/>
    <property type="molecule type" value="Genomic_DNA"/>
</dbReference>
<feature type="compositionally biased region" description="Pro residues" evidence="1">
    <location>
        <begin position="49"/>
        <end position="76"/>
    </location>
</feature>
<accession>A0A1I6QK06</accession>
<sequence length="287" mass="28019">MAPMRFDRTGGGGTARGRRLAAIALSVAAHLVLLPALFLASGGGSGPTPFAPPPMLIELEPPPVPEPPPAEPPPGPVADSAPPEGPPAEAAAAAAPTERPVPARVPPPRPRPAVRPPPPEVLPLTAAPAAPAPLPVWATVGEAELAGALRAGRGSGAGAGAGGGGAGAGSGGPCDMVGRLERALRDDAEVATAAQRALAGSGRGRALLVWNGDWVTSPGEAGKGLAGVRQAIAVEVAFAPSACRAEAVRGYAVLALGDGPGAPRLALGPGTWRWGDLTGARRGGGPG</sequence>
<keyword evidence="3" id="KW-1185">Reference proteome</keyword>
<evidence type="ECO:0000313" key="2">
    <source>
        <dbReference type="EMBL" id="SFS52801.1"/>
    </source>
</evidence>
<feature type="compositionally biased region" description="Pro residues" evidence="1">
    <location>
        <begin position="103"/>
        <end position="121"/>
    </location>
</feature>
<proteinExistence type="predicted"/>
<name>A0A1I6QK06_9CAUL</name>
<dbReference type="RefSeq" id="WP_245777193.1">
    <property type="nucleotide sequence ID" value="NZ_FOZV01000003.1"/>
</dbReference>
<protein>
    <submittedName>
        <fullName evidence="2">Uncharacterized protein</fullName>
    </submittedName>
</protein>
<gene>
    <name evidence="2" type="ORF">SAMN05192570_1903</name>
</gene>
<evidence type="ECO:0000256" key="1">
    <source>
        <dbReference type="SAM" id="MobiDB-lite"/>
    </source>
</evidence>
<evidence type="ECO:0000313" key="3">
    <source>
        <dbReference type="Proteomes" id="UP000198788"/>
    </source>
</evidence>
<feature type="compositionally biased region" description="Low complexity" evidence="1">
    <location>
        <begin position="77"/>
        <end position="102"/>
    </location>
</feature>